<dbReference type="InterPro" id="IPR036909">
    <property type="entry name" value="Cyt_c-like_dom_sf"/>
</dbReference>
<evidence type="ECO:0000259" key="11">
    <source>
        <dbReference type="PROSITE" id="PS51007"/>
    </source>
</evidence>
<evidence type="ECO:0000256" key="5">
    <source>
        <dbReference type="ARBA" id="ARBA00022764"/>
    </source>
</evidence>
<feature type="binding site" description="axial binding residue" evidence="9">
    <location>
        <position position="88"/>
    </location>
    <ligand>
        <name>heme c</name>
        <dbReference type="ChEBI" id="CHEBI:61717"/>
        <label>1</label>
    </ligand>
    <ligandPart>
        <name>Fe</name>
        <dbReference type="ChEBI" id="CHEBI:18248"/>
    </ligandPart>
</feature>
<dbReference type="PROSITE" id="PS51257">
    <property type="entry name" value="PROKAR_LIPOPROTEIN"/>
    <property type="match status" value="1"/>
</dbReference>
<comment type="subcellular location">
    <subcellularLocation>
        <location evidence="1">Periplasm</location>
    </subcellularLocation>
</comment>
<name>A0A1Q8YKN8_9BURK</name>
<dbReference type="GO" id="GO:0042597">
    <property type="term" value="C:periplasmic space"/>
    <property type="evidence" value="ECO:0007669"/>
    <property type="project" value="UniProtKB-SubCell"/>
</dbReference>
<accession>A0A1Q8YKN8</accession>
<dbReference type="GO" id="GO:0020037">
    <property type="term" value="F:heme binding"/>
    <property type="evidence" value="ECO:0007669"/>
    <property type="project" value="InterPro"/>
</dbReference>
<dbReference type="InterPro" id="IPR009056">
    <property type="entry name" value="Cyt_c-like_dom"/>
</dbReference>
<evidence type="ECO:0000313" key="12">
    <source>
        <dbReference type="EMBL" id="OLP08631.1"/>
    </source>
</evidence>
<evidence type="ECO:0000256" key="7">
    <source>
        <dbReference type="ARBA" id="ARBA00023004"/>
    </source>
</evidence>
<dbReference type="Gene3D" id="1.10.760.10">
    <property type="entry name" value="Cytochrome c-like domain"/>
    <property type="match status" value="2"/>
</dbReference>
<dbReference type="GO" id="GO:0009055">
    <property type="term" value="F:electron transfer activity"/>
    <property type="evidence" value="ECO:0007669"/>
    <property type="project" value="InterPro"/>
</dbReference>
<dbReference type="PANTHER" id="PTHR33751:SF9">
    <property type="entry name" value="CYTOCHROME C4"/>
    <property type="match status" value="1"/>
</dbReference>
<feature type="binding site" description="axial binding residue" evidence="9">
    <location>
        <position position="186"/>
    </location>
    <ligand>
        <name>heme c</name>
        <dbReference type="ChEBI" id="CHEBI:61717"/>
        <label>2</label>
    </ligand>
    <ligandPart>
        <name>Fe</name>
        <dbReference type="ChEBI" id="CHEBI:18248"/>
    </ligandPart>
</feature>
<evidence type="ECO:0000256" key="6">
    <source>
        <dbReference type="ARBA" id="ARBA00022982"/>
    </source>
</evidence>
<feature type="binding site" description="covalent" evidence="8">
    <location>
        <position position="142"/>
    </location>
    <ligand>
        <name>heme c</name>
        <dbReference type="ChEBI" id="CHEBI:61717"/>
        <label>2</label>
    </ligand>
</feature>
<evidence type="ECO:0000256" key="8">
    <source>
        <dbReference type="PIRSR" id="PIRSR000005-1"/>
    </source>
</evidence>
<feature type="binding site" description="covalent" evidence="8">
    <location>
        <position position="145"/>
    </location>
    <ligand>
        <name>heme c</name>
        <dbReference type="ChEBI" id="CHEBI:61717"/>
        <label>2</label>
    </ligand>
</feature>
<feature type="chain" id="PRO_5012548140" evidence="10">
    <location>
        <begin position="23"/>
        <end position="209"/>
    </location>
</feature>
<dbReference type="InterPro" id="IPR050597">
    <property type="entry name" value="Cytochrome_c_Oxidase_Subunit"/>
</dbReference>
<feature type="binding site" description="covalent" evidence="8">
    <location>
        <position position="45"/>
    </location>
    <ligand>
        <name>heme c</name>
        <dbReference type="ChEBI" id="CHEBI:61717"/>
        <label>1</label>
    </ligand>
</feature>
<proteinExistence type="predicted"/>
<evidence type="ECO:0000313" key="13">
    <source>
        <dbReference type="Proteomes" id="UP000185911"/>
    </source>
</evidence>
<dbReference type="PANTHER" id="PTHR33751">
    <property type="entry name" value="CBB3-TYPE CYTOCHROME C OXIDASE SUBUNIT FIXP"/>
    <property type="match status" value="1"/>
</dbReference>
<evidence type="ECO:0000256" key="4">
    <source>
        <dbReference type="ARBA" id="ARBA00022723"/>
    </source>
</evidence>
<dbReference type="PIRSF" id="PIRSF000005">
    <property type="entry name" value="Cytochrome_c4"/>
    <property type="match status" value="1"/>
</dbReference>
<dbReference type="Pfam" id="PF00034">
    <property type="entry name" value="Cytochrom_C"/>
    <property type="match status" value="2"/>
</dbReference>
<organism evidence="12 13">
    <name type="scientific">Rhodoferax antarcticus ANT.BR</name>
    <dbReference type="NCBI Taxonomy" id="1111071"/>
    <lineage>
        <taxon>Bacteria</taxon>
        <taxon>Pseudomonadati</taxon>
        <taxon>Pseudomonadota</taxon>
        <taxon>Betaproteobacteria</taxon>
        <taxon>Burkholderiales</taxon>
        <taxon>Comamonadaceae</taxon>
        <taxon>Rhodoferax</taxon>
    </lineage>
</organism>
<feature type="binding site" description="axial binding residue" evidence="9">
    <location>
        <position position="146"/>
    </location>
    <ligand>
        <name>heme c</name>
        <dbReference type="ChEBI" id="CHEBI:61717"/>
        <label>2</label>
    </ligand>
    <ligandPart>
        <name>Fe</name>
        <dbReference type="ChEBI" id="CHEBI:18248"/>
    </ligandPart>
</feature>
<keyword evidence="4 9" id="KW-0479">Metal-binding</keyword>
<dbReference type="InterPro" id="IPR024167">
    <property type="entry name" value="Cytochrome_c4-like"/>
</dbReference>
<sequence>MKLISSVWIAVSLTVSSVACMAAETAAAPGAPDLAKGAASFAAVCVACHSVDGNSVITQYPKLAQQHPEYLVKQLQEFKSGKRANAIMLGFSSMLSEEDMRNIAYWVATQKAAPGTASDKDLIAAGQRIYKGGVLERNIPSCSSCHGPNAAGMPSQYPRLVGQHAEYSTNQLNTFRNGERNNNAQMTGVAAKLNDREIKAVVEYIASLK</sequence>
<evidence type="ECO:0000256" key="3">
    <source>
        <dbReference type="ARBA" id="ARBA00022617"/>
    </source>
</evidence>
<reference evidence="12 13" key="1">
    <citation type="submission" date="2017-01" db="EMBL/GenBank/DDBJ databases">
        <title>Genome sequence of Rhodoferax antarcticus ANT.BR, a psychrophilic purple nonsulfur bacterium from an Antarctic microbial mat.</title>
        <authorList>
            <person name="Baker J."/>
            <person name="Riester C."/>
            <person name="Skinner B."/>
            <person name="Newell A."/>
            <person name="Swingley W."/>
            <person name="Madigan M."/>
            <person name="Jung D."/>
            <person name="Asao M."/>
            <person name="Chen M."/>
            <person name="Loughlin P."/>
            <person name="Pan H."/>
            <person name="Lin S."/>
            <person name="Li N."/>
            <person name="Shaw J."/>
            <person name="Prado M."/>
            <person name="Sherman C."/>
            <person name="Li X."/>
            <person name="Tang J."/>
            <person name="Blankenship R."/>
            <person name="Zhao T."/>
            <person name="Touchman J."/>
            <person name="Sattley M."/>
        </authorList>
    </citation>
    <scope>NUCLEOTIDE SEQUENCE [LARGE SCALE GENOMIC DNA]</scope>
    <source>
        <strain evidence="12 13">ANT.BR</strain>
    </source>
</reference>
<keyword evidence="3 8" id="KW-0349">Heme</keyword>
<keyword evidence="13" id="KW-1185">Reference proteome</keyword>
<gene>
    <name evidence="12" type="ORF">BLL52_0239</name>
</gene>
<protein>
    <submittedName>
        <fullName evidence="12">Cytochrome c, class I</fullName>
    </submittedName>
</protein>
<feature type="binding site" description="covalent" evidence="8">
    <location>
        <position position="48"/>
    </location>
    <ligand>
        <name>heme c</name>
        <dbReference type="ChEBI" id="CHEBI:61717"/>
        <label>1</label>
    </ligand>
</feature>
<dbReference type="STRING" id="81479.RA876_15270"/>
<keyword evidence="7 9" id="KW-0408">Iron</keyword>
<feature type="binding site" description="axial binding residue" evidence="9">
    <location>
        <position position="49"/>
    </location>
    <ligand>
        <name>heme c</name>
        <dbReference type="ChEBI" id="CHEBI:61717"/>
        <label>1</label>
    </ligand>
    <ligandPart>
        <name>Fe</name>
        <dbReference type="ChEBI" id="CHEBI:18248"/>
    </ligandPart>
</feature>
<evidence type="ECO:0000256" key="10">
    <source>
        <dbReference type="SAM" id="SignalP"/>
    </source>
</evidence>
<feature type="domain" description="Cytochrome c" evidence="11">
    <location>
        <begin position="32"/>
        <end position="111"/>
    </location>
</feature>
<dbReference type="GO" id="GO:0005506">
    <property type="term" value="F:iron ion binding"/>
    <property type="evidence" value="ECO:0007669"/>
    <property type="project" value="InterPro"/>
</dbReference>
<dbReference type="AlphaFoldDB" id="A0A1Q8YKN8"/>
<evidence type="ECO:0000256" key="9">
    <source>
        <dbReference type="PIRSR" id="PIRSR000005-2"/>
    </source>
</evidence>
<feature type="domain" description="Cytochrome c" evidence="11">
    <location>
        <begin position="121"/>
        <end position="209"/>
    </location>
</feature>
<evidence type="ECO:0000256" key="1">
    <source>
        <dbReference type="ARBA" id="ARBA00004418"/>
    </source>
</evidence>
<dbReference type="PROSITE" id="PS51007">
    <property type="entry name" value="CYTC"/>
    <property type="match status" value="2"/>
</dbReference>
<dbReference type="SUPFAM" id="SSF46626">
    <property type="entry name" value="Cytochrome c"/>
    <property type="match status" value="2"/>
</dbReference>
<dbReference type="Proteomes" id="UP000185911">
    <property type="component" value="Unassembled WGS sequence"/>
</dbReference>
<dbReference type="EMBL" id="MSYM01000001">
    <property type="protein sequence ID" value="OLP08631.1"/>
    <property type="molecule type" value="Genomic_DNA"/>
</dbReference>
<keyword evidence="5" id="KW-0574">Periplasm</keyword>
<keyword evidence="10" id="KW-0732">Signal</keyword>
<feature type="signal peptide" evidence="10">
    <location>
        <begin position="1"/>
        <end position="22"/>
    </location>
</feature>
<keyword evidence="2" id="KW-0813">Transport</keyword>
<dbReference type="RefSeq" id="WP_075584885.1">
    <property type="nucleotide sequence ID" value="NZ_MSYM01000001.1"/>
</dbReference>
<comment type="PTM">
    <text evidence="8">Binds 2 heme c groups covalently per subunit.</text>
</comment>
<keyword evidence="6" id="KW-0249">Electron transport</keyword>
<evidence type="ECO:0000256" key="2">
    <source>
        <dbReference type="ARBA" id="ARBA00022448"/>
    </source>
</evidence>
<comment type="caution">
    <text evidence="12">The sequence shown here is derived from an EMBL/GenBank/DDBJ whole genome shotgun (WGS) entry which is preliminary data.</text>
</comment>